<feature type="transmembrane region" description="Helical" evidence="1">
    <location>
        <begin position="265"/>
        <end position="282"/>
    </location>
</feature>
<feature type="transmembrane region" description="Helical" evidence="1">
    <location>
        <begin position="69"/>
        <end position="90"/>
    </location>
</feature>
<feature type="domain" description="EamA" evidence="2">
    <location>
        <begin position="152"/>
        <end position="281"/>
    </location>
</feature>
<evidence type="ECO:0000259" key="2">
    <source>
        <dbReference type="Pfam" id="PF00892"/>
    </source>
</evidence>
<reference evidence="3" key="1">
    <citation type="submission" date="2014-05" db="EMBL/GenBank/DDBJ databases">
        <title>Key roles for freshwater Actinobacteria revealed by deep metagenomic sequencing.</title>
        <authorList>
            <person name="Ghai R."/>
            <person name="Mizuno C.M."/>
            <person name="Picazo A."/>
            <person name="Camacho A."/>
            <person name="Rodriguez-Valera F."/>
        </authorList>
    </citation>
    <scope>NUCLEOTIDE SEQUENCE</scope>
</reference>
<accession>A0A094SI46</accession>
<feature type="transmembrane region" description="Helical" evidence="1">
    <location>
        <begin position="123"/>
        <end position="140"/>
    </location>
</feature>
<dbReference type="PANTHER" id="PTHR22911:SF137">
    <property type="entry name" value="SOLUTE CARRIER FAMILY 35 MEMBER G2-RELATED"/>
    <property type="match status" value="1"/>
</dbReference>
<feature type="transmembrane region" description="Helical" evidence="1">
    <location>
        <begin position="30"/>
        <end position="49"/>
    </location>
</feature>
<dbReference type="EMBL" id="JNSK01000031">
    <property type="protein sequence ID" value="KGA18063.1"/>
    <property type="molecule type" value="Genomic_DNA"/>
</dbReference>
<dbReference type="SUPFAM" id="SSF103481">
    <property type="entry name" value="Multidrug resistance efflux transporter EmrE"/>
    <property type="match status" value="2"/>
</dbReference>
<proteinExistence type="predicted"/>
<feature type="transmembrane region" description="Helical" evidence="1">
    <location>
        <begin position="177"/>
        <end position="198"/>
    </location>
</feature>
<keyword evidence="1" id="KW-0812">Transmembrane</keyword>
<comment type="caution">
    <text evidence="3">The sequence shown here is derived from an EMBL/GenBank/DDBJ whole genome shotgun (WGS) entry which is preliminary data.</text>
</comment>
<feature type="transmembrane region" description="Helical" evidence="1">
    <location>
        <begin position="152"/>
        <end position="171"/>
    </location>
</feature>
<dbReference type="Pfam" id="PF00892">
    <property type="entry name" value="EamA"/>
    <property type="match status" value="2"/>
</dbReference>
<dbReference type="GO" id="GO:0016020">
    <property type="term" value="C:membrane"/>
    <property type="evidence" value="ECO:0007669"/>
    <property type="project" value="InterPro"/>
</dbReference>
<sequence>MGSVMALLSSALWGAADFFGGKLSKKYSPFLVLSMTQAIGLLFGITLVLLSGELFGSNPPKAFGDGGYFVPGAIAGVMGYIGLICLYAGLSTGRMGVVSPISALSGVIPLTVALVAGEVLTRGQAIGVVLALAGAFCASGPELSQGLSPKPLFLALGAAAGFGTALTFMTIGSESSALMTMVMMRATTLIITIGLIIRYRTIGKFEKSEVPVLIFIGVADFLANLLLGAATNFGLVSLVMVLGSIYPVVTALLAFKFLNERLHRVQYVGIFLAVSGVALIAAS</sequence>
<feature type="transmembrane region" description="Helical" evidence="1">
    <location>
        <begin position="235"/>
        <end position="258"/>
    </location>
</feature>
<evidence type="ECO:0000313" key="3">
    <source>
        <dbReference type="EMBL" id="KGA18063.1"/>
    </source>
</evidence>
<dbReference type="AlphaFoldDB" id="A0A094SI46"/>
<protein>
    <recommendedName>
        <fullName evidence="2">EamA domain-containing protein</fullName>
    </recommendedName>
</protein>
<dbReference type="InterPro" id="IPR000620">
    <property type="entry name" value="EamA_dom"/>
</dbReference>
<keyword evidence="1" id="KW-0472">Membrane</keyword>
<dbReference type="PANTHER" id="PTHR22911">
    <property type="entry name" value="ACYL-MALONYL CONDENSING ENZYME-RELATED"/>
    <property type="match status" value="1"/>
</dbReference>
<feature type="transmembrane region" description="Helical" evidence="1">
    <location>
        <begin position="97"/>
        <end position="117"/>
    </location>
</feature>
<feature type="domain" description="EamA" evidence="2">
    <location>
        <begin position="2"/>
        <end position="138"/>
    </location>
</feature>
<gene>
    <name evidence="3" type="ORF">GM50_9935</name>
</gene>
<organism evidence="3">
    <name type="scientific">freshwater metagenome</name>
    <dbReference type="NCBI Taxonomy" id="449393"/>
    <lineage>
        <taxon>unclassified sequences</taxon>
        <taxon>metagenomes</taxon>
        <taxon>ecological metagenomes</taxon>
    </lineage>
</organism>
<evidence type="ECO:0000256" key="1">
    <source>
        <dbReference type="SAM" id="Phobius"/>
    </source>
</evidence>
<feature type="transmembrane region" description="Helical" evidence="1">
    <location>
        <begin position="210"/>
        <end position="229"/>
    </location>
</feature>
<name>A0A094SI46_9ZZZZ</name>
<keyword evidence="1" id="KW-1133">Transmembrane helix</keyword>
<dbReference type="InterPro" id="IPR037185">
    <property type="entry name" value="EmrE-like"/>
</dbReference>